<dbReference type="GO" id="GO:0008028">
    <property type="term" value="F:monocarboxylic acid transmembrane transporter activity"/>
    <property type="evidence" value="ECO:0007669"/>
    <property type="project" value="TreeGrafter"/>
</dbReference>
<protein>
    <submittedName>
        <fullName evidence="2">Uncharacterized protein</fullName>
    </submittedName>
</protein>
<sequence length="576" mass="63698">MTVEKSKGTQKEAPPATRKVAPDGGWAWMVCLGVSLVNFSTRSLEPSFGLLFKDLLDDLGVHTTGASVIASTLDSVVNFSGFFVGPVIKTFSYRKVCFVGSTICALGLLCTAPASSMGHILATYSILGGFGVGLASSSSFVSLNHYFSKKRGQAVGLSMAGTGFGLMVMPQLVKLLLSEYGFRWTVVILGALAFHAVLGSCLLQPVKRHLIDEPIDCELQTVKEMECINESDEEEDDKFEVNPLVTHPLPKLTKQRSNVNMNHPSVRTIGLPRAKTYDKPLQEFDTNAKFTPGLTTAASVGTMQRVTSSGSMSEAARKRKVSVISNISNMDFTGSYLQLYLDTVDDDALQMKSFKKRQEEPVKEKKQSFVKKFISLMDLDLLKDWSFLNLLLGLSLFWSGELQFRMLTPFFIRSLGYNMNETAFCLSMTAITDIGVRLILPPIFDRTAITKKMIFFISAFFLAATRSVLAEQSEWVPLMVWLSICGFFRGMCLSNFTLTISEYCPLEKLPAAFGLHMVSKGVLVVIIGPLIGYVRDYTGSFAMCIHVQNAMIMSCVLVWGVEYALAFTRRRKIVQI</sequence>
<evidence type="ECO:0000256" key="1">
    <source>
        <dbReference type="SAM" id="Phobius"/>
    </source>
</evidence>
<feature type="transmembrane region" description="Helical" evidence="1">
    <location>
        <begin position="155"/>
        <end position="176"/>
    </location>
</feature>
<feature type="transmembrane region" description="Helical" evidence="1">
    <location>
        <begin position="512"/>
        <end position="534"/>
    </location>
</feature>
<dbReference type="InterPro" id="IPR011701">
    <property type="entry name" value="MFS"/>
</dbReference>
<evidence type="ECO:0000313" key="2">
    <source>
        <dbReference type="EMBL" id="CAH0721559.1"/>
    </source>
</evidence>
<reference evidence="2" key="1">
    <citation type="submission" date="2021-12" db="EMBL/GenBank/DDBJ databases">
        <authorList>
            <person name="Martin H S."/>
        </authorList>
    </citation>
    <scope>NUCLEOTIDE SEQUENCE</scope>
</reference>
<dbReference type="Gene3D" id="1.20.1250.20">
    <property type="entry name" value="MFS general substrate transporter like domains"/>
    <property type="match status" value="2"/>
</dbReference>
<dbReference type="PANTHER" id="PTHR11360:SF163">
    <property type="entry name" value="MONOCARBOXYLATE TRANSPORTER 9-LIKE PROTEIN"/>
    <property type="match status" value="1"/>
</dbReference>
<feature type="transmembrane region" description="Helical" evidence="1">
    <location>
        <begin position="475"/>
        <end position="500"/>
    </location>
</feature>
<feature type="transmembrane region" description="Helical" evidence="1">
    <location>
        <begin position="452"/>
        <end position="469"/>
    </location>
</feature>
<proteinExistence type="predicted"/>
<gene>
    <name evidence="2" type="ORF">BINO364_LOCUS7645</name>
</gene>
<name>A0A8J9Y8Q3_9NEOP</name>
<feature type="transmembrane region" description="Helical" evidence="1">
    <location>
        <begin position="182"/>
        <end position="203"/>
    </location>
</feature>
<keyword evidence="1" id="KW-0472">Membrane</keyword>
<dbReference type="FunFam" id="1.20.1250.20:FF:000437">
    <property type="entry name" value="Blast:Monocarboxylate transporter 4"/>
    <property type="match status" value="1"/>
</dbReference>
<dbReference type="InterPro" id="IPR050327">
    <property type="entry name" value="Proton-linked_MCT"/>
</dbReference>
<evidence type="ECO:0000313" key="3">
    <source>
        <dbReference type="Proteomes" id="UP000838878"/>
    </source>
</evidence>
<dbReference type="AlphaFoldDB" id="A0A8J9Y8Q3"/>
<dbReference type="Proteomes" id="UP000838878">
    <property type="component" value="Chromosome 2"/>
</dbReference>
<feature type="transmembrane region" description="Helical" evidence="1">
    <location>
        <begin position="96"/>
        <end position="115"/>
    </location>
</feature>
<keyword evidence="1" id="KW-1133">Transmembrane helix</keyword>
<dbReference type="Pfam" id="PF07690">
    <property type="entry name" value="MFS_1"/>
    <property type="match status" value="2"/>
</dbReference>
<dbReference type="PANTHER" id="PTHR11360">
    <property type="entry name" value="MONOCARBOXYLATE TRANSPORTER"/>
    <property type="match status" value="1"/>
</dbReference>
<accession>A0A8J9Y8Q3</accession>
<feature type="transmembrane region" description="Helical" evidence="1">
    <location>
        <begin position="540"/>
        <end position="565"/>
    </location>
</feature>
<keyword evidence="1" id="KW-0812">Transmembrane</keyword>
<dbReference type="SUPFAM" id="SSF103473">
    <property type="entry name" value="MFS general substrate transporter"/>
    <property type="match status" value="1"/>
</dbReference>
<keyword evidence="3" id="KW-1185">Reference proteome</keyword>
<dbReference type="CDD" id="cd17352">
    <property type="entry name" value="MFS_MCT_SLC16"/>
    <property type="match status" value="1"/>
</dbReference>
<feature type="transmembrane region" description="Helical" evidence="1">
    <location>
        <begin position="121"/>
        <end position="143"/>
    </location>
</feature>
<dbReference type="OrthoDB" id="5667at2759"/>
<dbReference type="EMBL" id="OV170222">
    <property type="protein sequence ID" value="CAH0721559.1"/>
    <property type="molecule type" value="Genomic_DNA"/>
</dbReference>
<feature type="non-terminal residue" evidence="2">
    <location>
        <position position="576"/>
    </location>
</feature>
<dbReference type="InterPro" id="IPR036259">
    <property type="entry name" value="MFS_trans_sf"/>
</dbReference>
<organism evidence="2 3">
    <name type="scientific">Brenthis ino</name>
    <name type="common">lesser marbled fritillary</name>
    <dbReference type="NCBI Taxonomy" id="405034"/>
    <lineage>
        <taxon>Eukaryota</taxon>
        <taxon>Metazoa</taxon>
        <taxon>Ecdysozoa</taxon>
        <taxon>Arthropoda</taxon>
        <taxon>Hexapoda</taxon>
        <taxon>Insecta</taxon>
        <taxon>Pterygota</taxon>
        <taxon>Neoptera</taxon>
        <taxon>Endopterygota</taxon>
        <taxon>Lepidoptera</taxon>
        <taxon>Glossata</taxon>
        <taxon>Ditrysia</taxon>
        <taxon>Papilionoidea</taxon>
        <taxon>Nymphalidae</taxon>
        <taxon>Heliconiinae</taxon>
        <taxon>Argynnini</taxon>
        <taxon>Brenthis</taxon>
    </lineage>
</organism>